<gene>
    <name evidence="3" type="ORF">FBEOM_14145</name>
</gene>
<sequence>METIANHVLACLQGFNSLCNSTIIWEDAAQDEGPQIDPNRISRLKLQNEMTKKILSGQMTPWEKDLSPDEISDDSDASCDDPVFQPDISGTSELTQIFSAVIEDINCLFRLSVSIHNPSPHDRFKKVVWTDTTGYELFDVQHVGNKFSKAPKPIAERLGKAISRRRQYLKYRELHHQKLASGLEHDDKDQMQSTVASSLPKKLDLDGKICLDQEEDEGSDTERSQTSWATSAAFGERREFPAVPAEAINGPFQCPFCFMMISISSRHLWKKHVFSDLSPYICLELSCPAPDQDFLRRHEWADHPATCPLCKEKQPSFKQYQRHVGRHQEDLALFALPRLPQIAGEEEDESVADSHPVTEADSHDETDKNSEEESETDSKDEEAQELQSTEESHLSYSRIKFEVDMVESEDDEGQDETKRTELPHTTMRLFADVPDIEEAETKEDSRAKEYSRAAHKAMVRDFRKLTCSDDESAEDIDGLGEEARFLRDRERRKKIRRMDIGSSFGKRTHSKLSELSDSGEGEEGQEGEGPDAGSTAATRSTTDEGDDDLAFQIGSSARRMRRKLDRNSFLFHDPPPDRIEDLAEPDSSEYEHTHENLAQELPYWAIEMMEMGSESR</sequence>
<keyword evidence="4" id="KW-1185">Reference proteome</keyword>
<feature type="region of interest" description="Disordered" evidence="1">
    <location>
        <begin position="566"/>
        <end position="592"/>
    </location>
</feature>
<feature type="compositionally biased region" description="Acidic residues" evidence="1">
    <location>
        <begin position="517"/>
        <end position="529"/>
    </location>
</feature>
<accession>A0A9P5DMD2</accession>
<dbReference type="EMBL" id="PVQB02001201">
    <property type="protein sequence ID" value="KAF4332066.1"/>
    <property type="molecule type" value="Genomic_DNA"/>
</dbReference>
<evidence type="ECO:0000256" key="1">
    <source>
        <dbReference type="SAM" id="MobiDB-lite"/>
    </source>
</evidence>
<evidence type="ECO:0000313" key="4">
    <source>
        <dbReference type="Proteomes" id="UP000730481"/>
    </source>
</evidence>
<reference evidence="3" key="1">
    <citation type="journal article" date="2017" name="Mycologia">
        <title>Fusarium algeriense, sp. nov., a novel toxigenic crown rot pathogen of durum wheat from Algeria is nested in the Fusarium burgessii species complex.</title>
        <authorList>
            <person name="Laraba I."/>
            <person name="Keddad A."/>
            <person name="Boureghda H."/>
            <person name="Abdallah N."/>
            <person name="Vaughan M.M."/>
            <person name="Proctor R.H."/>
            <person name="Busman M."/>
            <person name="O'Donnell K."/>
        </authorList>
    </citation>
    <scope>NUCLEOTIDE SEQUENCE</scope>
    <source>
        <strain evidence="3">NRRL 25174</strain>
    </source>
</reference>
<feature type="compositionally biased region" description="Basic and acidic residues" evidence="1">
    <location>
        <begin position="442"/>
        <end position="454"/>
    </location>
</feature>
<dbReference type="Pfam" id="PF26082">
    <property type="entry name" value="zf-C2H2_AcuF"/>
    <property type="match status" value="1"/>
</dbReference>
<feature type="compositionally biased region" description="Acidic residues" evidence="1">
    <location>
        <begin position="372"/>
        <end position="384"/>
    </location>
</feature>
<dbReference type="Proteomes" id="UP000730481">
    <property type="component" value="Unassembled WGS sequence"/>
</dbReference>
<reference evidence="3" key="2">
    <citation type="submission" date="2020-02" db="EMBL/GenBank/DDBJ databases">
        <title>Identification and distribution of gene clusters putatively required for synthesis of sphingolipid metabolism inhibitors in phylogenetically diverse species of the filamentous fungus Fusarium.</title>
        <authorList>
            <person name="Kim H.-S."/>
            <person name="Busman M."/>
            <person name="Brown D.W."/>
            <person name="Divon H."/>
            <person name="Uhlig S."/>
            <person name="Proctor R.H."/>
        </authorList>
    </citation>
    <scope>NUCLEOTIDE SEQUENCE</scope>
    <source>
        <strain evidence="3">NRRL 25174</strain>
    </source>
</reference>
<feature type="compositionally biased region" description="Basic and acidic residues" evidence="1">
    <location>
        <begin position="356"/>
        <end position="371"/>
    </location>
</feature>
<name>A0A9P5DMD2_9HYPO</name>
<feature type="region of interest" description="Disordered" evidence="1">
    <location>
        <begin position="487"/>
        <end position="554"/>
    </location>
</feature>
<feature type="compositionally biased region" description="Acidic residues" evidence="1">
    <location>
        <begin position="404"/>
        <end position="414"/>
    </location>
</feature>
<organism evidence="3 4">
    <name type="scientific">Fusarium beomiforme</name>
    <dbReference type="NCBI Taxonomy" id="44412"/>
    <lineage>
        <taxon>Eukaryota</taxon>
        <taxon>Fungi</taxon>
        <taxon>Dikarya</taxon>
        <taxon>Ascomycota</taxon>
        <taxon>Pezizomycotina</taxon>
        <taxon>Sordariomycetes</taxon>
        <taxon>Hypocreomycetidae</taxon>
        <taxon>Hypocreales</taxon>
        <taxon>Nectriaceae</taxon>
        <taxon>Fusarium</taxon>
        <taxon>Fusarium burgessii species complex</taxon>
    </lineage>
</organism>
<evidence type="ECO:0000313" key="3">
    <source>
        <dbReference type="EMBL" id="KAF4332066.1"/>
    </source>
</evidence>
<evidence type="ECO:0000259" key="2">
    <source>
        <dbReference type="Pfam" id="PF26082"/>
    </source>
</evidence>
<feature type="domain" description="Oxidoreductase acuF-like C2H2 type zinc-finger" evidence="2">
    <location>
        <begin position="250"/>
        <end position="277"/>
    </location>
</feature>
<dbReference type="PANTHER" id="PTHR35391:SF7">
    <property type="entry name" value="C2H2-TYPE DOMAIN-CONTAINING PROTEIN"/>
    <property type="match status" value="1"/>
</dbReference>
<dbReference type="InterPro" id="IPR058925">
    <property type="entry name" value="zf-C2H2_AcuF"/>
</dbReference>
<proteinExistence type="predicted"/>
<feature type="compositionally biased region" description="Acidic residues" evidence="1">
    <location>
        <begin position="68"/>
        <end position="78"/>
    </location>
</feature>
<dbReference type="PANTHER" id="PTHR35391">
    <property type="entry name" value="C2H2-TYPE DOMAIN-CONTAINING PROTEIN-RELATED"/>
    <property type="match status" value="1"/>
</dbReference>
<feature type="region of interest" description="Disordered" evidence="1">
    <location>
        <begin position="345"/>
        <end position="454"/>
    </location>
</feature>
<dbReference type="AlphaFoldDB" id="A0A9P5DMD2"/>
<comment type="caution">
    <text evidence="3">The sequence shown here is derived from an EMBL/GenBank/DDBJ whole genome shotgun (WGS) entry which is preliminary data.</text>
</comment>
<protein>
    <submittedName>
        <fullName evidence="3">Zinc finger transcription factor ace1</fullName>
    </submittedName>
</protein>
<dbReference type="OrthoDB" id="6133115at2759"/>
<feature type="region of interest" description="Disordered" evidence="1">
    <location>
        <begin position="58"/>
        <end position="78"/>
    </location>
</feature>